<dbReference type="GeneID" id="39474453"/>
<dbReference type="InterPro" id="IPR050377">
    <property type="entry name" value="Radical_SAM_PqqE_MftC-like"/>
</dbReference>
<dbReference type="PANTHER" id="PTHR11228">
    <property type="entry name" value="RADICAL SAM DOMAIN PROTEIN"/>
    <property type="match status" value="1"/>
</dbReference>
<dbReference type="InterPro" id="IPR058240">
    <property type="entry name" value="rSAM_sf"/>
</dbReference>
<accession>A0AAD0M618</accession>
<dbReference type="InterPro" id="IPR013785">
    <property type="entry name" value="Aldolase_TIM"/>
</dbReference>
<dbReference type="CDD" id="cd01335">
    <property type="entry name" value="Radical_SAM"/>
    <property type="match status" value="1"/>
</dbReference>
<gene>
    <name evidence="1" type="ORF">PLA107_030080</name>
</gene>
<proteinExistence type="predicted"/>
<dbReference type="EMBL" id="CP031226">
    <property type="protein sequence ID" value="AXH59477.1"/>
    <property type="molecule type" value="Genomic_DNA"/>
</dbReference>
<dbReference type="SUPFAM" id="SSF102114">
    <property type="entry name" value="Radical SAM enzymes"/>
    <property type="match status" value="1"/>
</dbReference>
<dbReference type="RefSeq" id="WP_005742332.1">
    <property type="nucleotide sequence ID" value="NZ_CP031226.1"/>
</dbReference>
<dbReference type="Proteomes" id="UP000006426">
    <property type="component" value="Plasmid pmppla107"/>
</dbReference>
<name>A0AAD0M618_PSEAV</name>
<evidence type="ECO:0000313" key="1">
    <source>
        <dbReference type="EMBL" id="AXH59477.1"/>
    </source>
</evidence>
<reference evidence="1 2" key="1">
    <citation type="journal article" date="2011" name="PLoS Pathog.">
        <title>Dynamic evolution of pathogenicity revealed by sequencing and comparative genomics of 19 Pseudomonas syringae isolates.</title>
        <authorList>
            <person name="Baltrus D.A."/>
            <person name="Nishimura M.T."/>
            <person name="Romanchuk A."/>
            <person name="Chang J.H."/>
            <person name="Mukhtar M.S."/>
            <person name="Cherkis K."/>
            <person name="Roach J."/>
            <person name="Grant S.R."/>
            <person name="Jones C.D."/>
            <person name="Dangl J.L."/>
        </authorList>
    </citation>
    <scope>NUCLEOTIDE SEQUENCE [LARGE SCALE GENOMIC DNA]</scope>
    <source>
        <strain evidence="1 2">M301315</strain>
    </source>
</reference>
<evidence type="ECO:0000313" key="2">
    <source>
        <dbReference type="Proteomes" id="UP000006426"/>
    </source>
</evidence>
<keyword evidence="1" id="KW-0614">Plasmid</keyword>
<protein>
    <submittedName>
        <fullName evidence="1">Radical SAM protein</fullName>
    </submittedName>
</protein>
<organism evidence="1 2">
    <name type="scientific">Pseudomonas amygdali pv. lachrymans str. M301315</name>
    <dbReference type="NCBI Taxonomy" id="629260"/>
    <lineage>
        <taxon>Bacteria</taxon>
        <taxon>Pseudomonadati</taxon>
        <taxon>Pseudomonadota</taxon>
        <taxon>Gammaproteobacteria</taxon>
        <taxon>Pseudomonadales</taxon>
        <taxon>Pseudomonadaceae</taxon>
        <taxon>Pseudomonas</taxon>
        <taxon>Pseudomonas amygdali</taxon>
    </lineage>
</organism>
<sequence length="574" mass="66160">MKRVINQINVSITTNRTCTLRCDHCYIEPHLFDDKTRMTEDTYRLIFDRIEELKAIDHNLTEIEWEAIGGETTMMPFEFWERQLPWTLDRIAKINTGLRSPGSLNFLTNLIYKDPRYTDLFNQYAEHPAFCLYTSWEPDTNRFGKRNQLFQRFFETLKSIKASQKILDIILTKSIIEMGAERILDMFLPAGITDFSMKMISPYGSGKAFFEPNMADFQSMTQFFRDMERLKPAHVTFTPQEEMLSTLMRGTSFQCNGNFKYDLSIEPEGTCHFNANQTASEAALGFKTLDISDPDWAYKVCFENKIEENNKLSLQHTECDQCEFMPYCNAGWYHYKVADPKLIDQYRADECSGYKKFWQDNLDKLGRQGLDRSAHLHRMAVRSKLSRGSVQGPVETSIRETELPYDYDQYFKAARSMSSVVVDRQSFFGKTLIQRLWWYDDLRVKAFVPGSILAESKYAARIVEHYLYTNYHSIELDAGFLKDFLATSTSVIAKRFRAACAALRASRGEGIALAGDRQGLIIDARNEELFRCIIGQGLDEGESTSALALDTQEAAYLSNLINNISREESIRGIS</sequence>
<geneLocation type="plasmid" evidence="2">
    <name>pmppla107</name>
</geneLocation>
<dbReference type="AlphaFoldDB" id="A0AAD0M618"/>
<dbReference type="PANTHER" id="PTHR11228:SF7">
    <property type="entry name" value="PQQA PEPTIDE CYCLASE"/>
    <property type="match status" value="1"/>
</dbReference>
<dbReference type="Gene3D" id="3.20.20.70">
    <property type="entry name" value="Aldolase class I"/>
    <property type="match status" value="1"/>
</dbReference>